<feature type="transmembrane region" description="Helical" evidence="5">
    <location>
        <begin position="254"/>
        <end position="275"/>
    </location>
</feature>
<dbReference type="KEGG" id="msp:Mspyr1_38870"/>
<keyword evidence="2 5" id="KW-0812">Transmembrane</keyword>
<keyword evidence="4 5" id="KW-0472">Membrane</keyword>
<keyword evidence="5 6" id="KW-0520">NAD</keyword>
<comment type="subunit">
    <text evidence="5">NDH-1 is composed of 14 different subunits. Subunits NuoA, H, J, K, L, M, N constitute the membrane sector of the complex.</text>
</comment>
<dbReference type="AlphaFoldDB" id="E6TMC5"/>
<dbReference type="GO" id="GO:0009060">
    <property type="term" value="P:aerobic respiration"/>
    <property type="evidence" value="ECO:0007669"/>
    <property type="project" value="TreeGrafter"/>
</dbReference>
<evidence type="ECO:0000256" key="1">
    <source>
        <dbReference type="ARBA" id="ARBA00004141"/>
    </source>
</evidence>
<evidence type="ECO:0000256" key="4">
    <source>
        <dbReference type="ARBA" id="ARBA00023136"/>
    </source>
</evidence>
<keyword evidence="5" id="KW-0830">Ubiquinone</keyword>
<proteinExistence type="inferred from homology"/>
<evidence type="ECO:0000256" key="5">
    <source>
        <dbReference type="HAMAP-Rule" id="MF_01350"/>
    </source>
</evidence>
<dbReference type="Pfam" id="PF00146">
    <property type="entry name" value="NADHdh"/>
    <property type="match status" value="1"/>
</dbReference>
<comment type="function">
    <text evidence="5">NDH-1 shuttles electrons from NADH, via FMN and iron-sulfur (Fe-S) centers, to quinones in the respiratory chain. The immediate electron acceptor for the enzyme in this species is believed to be ubiquinone. Couples the redox reaction to proton translocation (for every two electrons transferred, four hydrogen ions are translocated across the cytoplasmic membrane), and thus conserves the redox energy in a proton gradient. This subunit may bind ubiquinone.</text>
</comment>
<dbReference type="PANTHER" id="PTHR11432:SF3">
    <property type="entry name" value="NADH-UBIQUINONE OXIDOREDUCTASE CHAIN 1"/>
    <property type="match status" value="1"/>
</dbReference>
<dbReference type="NCBIfam" id="NF004743">
    <property type="entry name" value="PRK06076.1-4"/>
    <property type="match status" value="1"/>
</dbReference>
<keyword evidence="8" id="KW-0560">Oxidoreductase</keyword>
<feature type="transmembrane region" description="Helical" evidence="5">
    <location>
        <begin position="320"/>
        <end position="340"/>
    </location>
</feature>
<evidence type="ECO:0000313" key="8">
    <source>
        <dbReference type="EMBL" id="ADU00481.1"/>
    </source>
</evidence>
<dbReference type="EC" id="7.1.1.-" evidence="5"/>
<feature type="transmembrane region" description="Helical" evidence="5">
    <location>
        <begin position="352"/>
        <end position="373"/>
    </location>
</feature>
<dbReference type="RefSeq" id="WP_013472369.1">
    <property type="nucleotide sequence ID" value="NC_014814.1"/>
</dbReference>
<feature type="transmembrane region" description="Helical" evidence="5">
    <location>
        <begin position="198"/>
        <end position="217"/>
    </location>
</feature>
<comment type="catalytic activity">
    <reaction evidence="5">
        <text>a quinone + NADH + 5 H(+)(in) = a quinol + NAD(+) + 4 H(+)(out)</text>
        <dbReference type="Rhea" id="RHEA:57888"/>
        <dbReference type="ChEBI" id="CHEBI:15378"/>
        <dbReference type="ChEBI" id="CHEBI:24646"/>
        <dbReference type="ChEBI" id="CHEBI:57540"/>
        <dbReference type="ChEBI" id="CHEBI:57945"/>
        <dbReference type="ChEBI" id="CHEBI:132124"/>
    </reaction>
</comment>
<evidence type="ECO:0000313" key="9">
    <source>
        <dbReference type="Proteomes" id="UP000008916"/>
    </source>
</evidence>
<evidence type="ECO:0000256" key="2">
    <source>
        <dbReference type="ARBA" id="ARBA00022692"/>
    </source>
</evidence>
<dbReference type="PROSITE" id="PS00668">
    <property type="entry name" value="COMPLEX1_ND1_2"/>
    <property type="match status" value="1"/>
</dbReference>
<dbReference type="Proteomes" id="UP000008916">
    <property type="component" value="Chromosome"/>
</dbReference>
<dbReference type="PROSITE" id="PS00667">
    <property type="entry name" value="COMPLEX1_ND1_1"/>
    <property type="match status" value="1"/>
</dbReference>
<feature type="transmembrane region" description="Helical" evidence="5">
    <location>
        <begin position="165"/>
        <end position="186"/>
    </location>
</feature>
<evidence type="ECO:0000256" key="3">
    <source>
        <dbReference type="ARBA" id="ARBA00022989"/>
    </source>
</evidence>
<protein>
    <recommendedName>
        <fullName evidence="5">NADH-quinone oxidoreductase subunit H</fullName>
        <ecNumber evidence="5">7.1.1.-</ecNumber>
    </recommendedName>
    <alternativeName>
        <fullName evidence="5">NADH dehydrogenase I subunit H</fullName>
    </alternativeName>
    <alternativeName>
        <fullName evidence="5">NDH-1 subunit H</fullName>
    </alternativeName>
</protein>
<gene>
    <name evidence="5" type="primary">nuoH</name>
    <name evidence="8" type="ordered locus">Mspyr1_38870</name>
</gene>
<keyword evidence="9" id="KW-1185">Reference proteome</keyword>
<dbReference type="NCBIfam" id="NF004741">
    <property type="entry name" value="PRK06076.1-2"/>
    <property type="match status" value="1"/>
</dbReference>
<keyword evidence="5" id="KW-0874">Quinone</keyword>
<dbReference type="GO" id="GO:0003954">
    <property type="term" value="F:NADH dehydrogenase activity"/>
    <property type="evidence" value="ECO:0007669"/>
    <property type="project" value="TreeGrafter"/>
</dbReference>
<keyword evidence="5" id="KW-1003">Cell membrane</keyword>
<sequence length="410" mass="44748">MTYPDPTLFGHDPWWLILAKSLGVFVFLLLTVLAAILIERKILGRMQLRLGPNRVGPRGLLQSLADGIKLALKEGLVPAGVDKWIYLAAPVISVIPAFMAFAVIPLGPEVSVFGHRTALQLTDLPVAVLYILAVTSIGVYGIVLAGWASGSVYPLLGGLRSSAQVISYEIAMALSFVAVFIYAGTMSTSGIVAAQNDVWFIFLLLPSFLVYLTSMVGETNRAPFDLPEAEGELVGGFHTEYSSLKFAMFMLAEYVNMTTVSALATTLFLGGWHAPWPISIADGANSGWWPLLWFTAKVWLFLFFFMWLRATLPRMRYDQFMGLGWKLLIPVSLAWIAIVATTRAMQNQGYQGWVTALIGVTGVAAILASLLAWRALRARRRRTPHGPPAQSSDHGAFPVPPLPVKEPADA</sequence>
<dbReference type="GO" id="GO:0048038">
    <property type="term" value="F:quinone binding"/>
    <property type="evidence" value="ECO:0007669"/>
    <property type="project" value="UniProtKB-KW"/>
</dbReference>
<dbReference type="PANTHER" id="PTHR11432">
    <property type="entry name" value="NADH DEHYDROGENASE SUBUNIT 1"/>
    <property type="match status" value="1"/>
</dbReference>
<keyword evidence="3 5" id="KW-1133">Transmembrane helix</keyword>
<dbReference type="InterPro" id="IPR018086">
    <property type="entry name" value="NADH_UbQ_OxRdtase_su1_CS"/>
</dbReference>
<evidence type="ECO:0000256" key="7">
    <source>
        <dbReference type="SAM" id="MobiDB-lite"/>
    </source>
</evidence>
<feature type="transmembrane region" description="Helical" evidence="5">
    <location>
        <begin position="287"/>
        <end position="308"/>
    </location>
</feature>
<dbReference type="HOGENOM" id="CLU_015134_0_0_11"/>
<accession>E6TMC5</accession>
<keyword evidence="5" id="KW-1278">Translocase</keyword>
<dbReference type="GO" id="GO:0016655">
    <property type="term" value="F:oxidoreductase activity, acting on NAD(P)H, quinone or similar compound as acceptor"/>
    <property type="evidence" value="ECO:0007669"/>
    <property type="project" value="UniProtKB-UniRule"/>
</dbReference>
<comment type="similarity">
    <text evidence="5 6">Belongs to the complex I subunit 1 family.</text>
</comment>
<feature type="region of interest" description="Disordered" evidence="7">
    <location>
        <begin position="382"/>
        <end position="410"/>
    </location>
</feature>
<dbReference type="GO" id="GO:0005886">
    <property type="term" value="C:plasma membrane"/>
    <property type="evidence" value="ECO:0007669"/>
    <property type="project" value="UniProtKB-SubCell"/>
</dbReference>
<name>E6TMC5_MYCSR</name>
<feature type="transmembrane region" description="Helical" evidence="5">
    <location>
        <begin position="14"/>
        <end position="38"/>
    </location>
</feature>
<dbReference type="EMBL" id="CP002385">
    <property type="protein sequence ID" value="ADU00481.1"/>
    <property type="molecule type" value="Genomic_DNA"/>
</dbReference>
<dbReference type="InterPro" id="IPR001694">
    <property type="entry name" value="NADH_UbQ_OxRdtase_su1/FPO"/>
</dbReference>
<reference evidence="8 9" key="1">
    <citation type="journal article" date="2011" name="Stand. Genomic Sci.">
        <title>Complete genome sequence of Mycobacterium sp. strain (Spyr1) and reclassification to Mycobacterium gilvum Spyr1.</title>
        <authorList>
            <person name="Kallimanis A."/>
            <person name="Karabika E."/>
            <person name="Mavromatis K."/>
            <person name="Lapidus A."/>
            <person name="Labutti K.M."/>
            <person name="Liolios K."/>
            <person name="Ivanova N."/>
            <person name="Goodwin L."/>
            <person name="Woyke T."/>
            <person name="Velentzas A.D."/>
            <person name="Perisynakis A."/>
            <person name="Ouzounis C.C."/>
            <person name="Kyrpides N.C."/>
            <person name="Koukkou A.I."/>
            <person name="Drainas C."/>
        </authorList>
    </citation>
    <scope>NUCLEOTIDE SEQUENCE [LARGE SCALE GENOMIC DNA]</scope>
    <source>
        <strain evidence="9">DSM 45189 / LMG 24558 / Spyr1</strain>
    </source>
</reference>
<feature type="transmembrane region" description="Helical" evidence="5">
    <location>
        <begin position="127"/>
        <end position="153"/>
    </location>
</feature>
<comment type="subcellular location">
    <subcellularLocation>
        <location evidence="5 6">Cell membrane</location>
        <topology evidence="5 6">Multi-pass membrane protein</topology>
    </subcellularLocation>
    <subcellularLocation>
        <location evidence="1">Membrane</location>
        <topology evidence="1">Multi-pass membrane protein</topology>
    </subcellularLocation>
</comment>
<feature type="transmembrane region" description="Helical" evidence="5">
    <location>
        <begin position="84"/>
        <end position="107"/>
    </location>
</feature>
<evidence type="ECO:0000256" key="6">
    <source>
        <dbReference type="RuleBase" id="RU000471"/>
    </source>
</evidence>
<dbReference type="HAMAP" id="MF_01350">
    <property type="entry name" value="NDH1_NuoH"/>
    <property type="match status" value="1"/>
</dbReference>
<organism evidence="8 9">
    <name type="scientific">Mycolicibacterium gilvum (strain DSM 45189 / LMG 24558 / Spyr1)</name>
    <name type="common">Mycobacterium gilvum</name>
    <dbReference type="NCBI Taxonomy" id="278137"/>
    <lineage>
        <taxon>Bacteria</taxon>
        <taxon>Bacillati</taxon>
        <taxon>Actinomycetota</taxon>
        <taxon>Actinomycetes</taxon>
        <taxon>Mycobacteriales</taxon>
        <taxon>Mycobacteriaceae</taxon>
        <taxon>Mycolicibacterium</taxon>
    </lineage>
</organism>